<keyword evidence="5" id="KW-1163">Viral penetration into host nucleus</keyword>
<keyword evidence="8" id="KW-0945">Host-virus interaction</keyword>
<evidence type="ECO:0000256" key="4">
    <source>
        <dbReference type="ARBA" id="ARBA00022431"/>
    </source>
</evidence>
<keyword evidence="10" id="KW-1161">Viral attachment to host cell</keyword>
<evidence type="ECO:0000256" key="13">
    <source>
        <dbReference type="ARBA" id="ARBA00023125"/>
    </source>
</evidence>
<comment type="subcellular location">
    <subcellularLocation>
        <location evidence="1">Host nucleus</location>
    </subcellularLocation>
    <subcellularLocation>
        <location evidence="2">Virion</location>
    </subcellularLocation>
</comment>
<keyword evidence="6" id="KW-0167">Capsid protein</keyword>
<evidence type="ECO:0000256" key="5">
    <source>
        <dbReference type="ARBA" id="ARBA00022524"/>
    </source>
</evidence>
<evidence type="ECO:0000256" key="2">
    <source>
        <dbReference type="ARBA" id="ARBA00004328"/>
    </source>
</evidence>
<dbReference type="GO" id="GO:0003677">
    <property type="term" value="F:DNA binding"/>
    <property type="evidence" value="ECO:0007669"/>
    <property type="project" value="UniProtKB-KW"/>
</dbReference>
<dbReference type="GO" id="GO:0075732">
    <property type="term" value="P:viral penetration into host nucleus"/>
    <property type="evidence" value="ECO:0007669"/>
    <property type="project" value="UniProtKB-KW"/>
</dbReference>
<evidence type="ECO:0000256" key="12">
    <source>
        <dbReference type="ARBA" id="ARBA00022890"/>
    </source>
</evidence>
<evidence type="ECO:0000256" key="16">
    <source>
        <dbReference type="SAM" id="MobiDB-lite"/>
    </source>
</evidence>
<dbReference type="GO" id="GO:0042025">
    <property type="term" value="C:host cell nucleus"/>
    <property type="evidence" value="ECO:0007669"/>
    <property type="project" value="UniProtKB-SubCell"/>
</dbReference>
<protein>
    <submittedName>
        <fullName evidence="17">Capsid protein</fullName>
    </submittedName>
</protein>
<dbReference type="InterPro" id="IPR003383">
    <property type="entry name" value="Circovirus_capsid"/>
</dbReference>
<evidence type="ECO:0000256" key="3">
    <source>
        <dbReference type="ARBA" id="ARBA00010301"/>
    </source>
</evidence>
<sequence length="229" mass="26130">MYKRRNYGRRPNPYNVRRRRGPVRRRGYRPKRTYRRSARRSTGNIIVNARAAQIVTLGTTATHLQLAPSINDFPEYNELAKSFQNYKMLNCAISIVPLMTQTELDNPCEPYNVAPWKRHISATLLTDANMLTIDKNKQYRCNRSCYRKFKPAISVTAAVVDQGTGDANLSNSVIKYSPQIEIVDDKSLKINHYCCVIQFPAVTANGVMQYKITTTCKTKFSGQKLTALI</sequence>
<dbReference type="RefSeq" id="YP_010805250.1">
    <property type="nucleotide sequence ID" value="NC_077131.1"/>
</dbReference>
<evidence type="ECO:0000256" key="15">
    <source>
        <dbReference type="ARBA" id="ARBA00046863"/>
    </source>
</evidence>
<evidence type="ECO:0000256" key="1">
    <source>
        <dbReference type="ARBA" id="ARBA00004147"/>
    </source>
</evidence>
<dbReference type="GO" id="GO:0043657">
    <property type="term" value="C:host cell"/>
    <property type="evidence" value="ECO:0007669"/>
    <property type="project" value="GOC"/>
</dbReference>
<accession>A0A8K1UF75</accession>
<evidence type="ECO:0000256" key="7">
    <source>
        <dbReference type="ARBA" id="ARBA00022562"/>
    </source>
</evidence>
<keyword evidence="7" id="KW-1048">Host nucleus</keyword>
<keyword evidence="9" id="KW-1162">Viral penetration into host cytoplasm</keyword>
<comment type="subunit">
    <text evidence="15">Homomultimer. Assembles in the nucleus, presumably in an immature form, then migrates to the cytoplasm once assembled as mature virion. Interacts with Rep; this interaction relocates Rep into the nucleus.</text>
</comment>
<dbReference type="GO" id="GO:0019062">
    <property type="term" value="P:virion attachment to host cell"/>
    <property type="evidence" value="ECO:0007669"/>
    <property type="project" value="UniProtKB-KW"/>
</dbReference>
<keyword evidence="14" id="KW-1160">Virus entry into host cell</keyword>
<evidence type="ECO:0000256" key="8">
    <source>
        <dbReference type="ARBA" id="ARBA00022581"/>
    </source>
</evidence>
<evidence type="ECO:0000256" key="14">
    <source>
        <dbReference type="ARBA" id="ARBA00023296"/>
    </source>
</evidence>
<keyword evidence="12" id="KW-1164">Virus endocytosis by host</keyword>
<dbReference type="Pfam" id="PF02443">
    <property type="entry name" value="Circo_capsid"/>
    <property type="match status" value="1"/>
</dbReference>
<proteinExistence type="inferred from homology"/>
<dbReference type="EMBL" id="MZ350964">
    <property type="protein sequence ID" value="UDN67407.1"/>
    <property type="molecule type" value="Genomic_DNA"/>
</dbReference>
<evidence type="ECO:0000313" key="18">
    <source>
        <dbReference type="Proteomes" id="UP001157405"/>
    </source>
</evidence>
<dbReference type="GeneID" id="80544130"/>
<evidence type="ECO:0000256" key="9">
    <source>
        <dbReference type="ARBA" id="ARBA00022595"/>
    </source>
</evidence>
<feature type="region of interest" description="Disordered" evidence="16">
    <location>
        <begin position="1"/>
        <end position="41"/>
    </location>
</feature>
<dbReference type="GO" id="GO:0039615">
    <property type="term" value="C:T=1 icosahedral viral capsid"/>
    <property type="evidence" value="ECO:0007669"/>
    <property type="project" value="UniProtKB-KW"/>
</dbReference>
<keyword evidence="4" id="KW-1140">T=1 icosahedral capsid protein</keyword>
<feature type="compositionally biased region" description="Basic residues" evidence="16">
    <location>
        <begin position="16"/>
        <end position="39"/>
    </location>
</feature>
<evidence type="ECO:0000256" key="11">
    <source>
        <dbReference type="ARBA" id="ARBA00022844"/>
    </source>
</evidence>
<keyword evidence="13" id="KW-0238">DNA-binding</keyword>
<comment type="similarity">
    <text evidence="3">Belongs to the circoviridae capsid protein family.</text>
</comment>
<keyword evidence="11" id="KW-0946">Virion</keyword>
<name>A0A8K1UF75_9CIRC</name>
<evidence type="ECO:0000256" key="10">
    <source>
        <dbReference type="ARBA" id="ARBA00022804"/>
    </source>
</evidence>
<dbReference type="Proteomes" id="UP001157405">
    <property type="component" value="Segment"/>
</dbReference>
<evidence type="ECO:0000256" key="6">
    <source>
        <dbReference type="ARBA" id="ARBA00022561"/>
    </source>
</evidence>
<evidence type="ECO:0000313" key="17">
    <source>
        <dbReference type="EMBL" id="UDN67407.1"/>
    </source>
</evidence>
<reference evidence="17" key="1">
    <citation type="submission" date="2021-06" db="EMBL/GenBank/DDBJ databases">
        <authorList>
            <person name="Custer J.M."/>
            <person name="Kraberger S."/>
            <person name="White R."/>
            <person name="Taylor H."/>
            <person name="Schmidlin K."/>
            <person name="Fontenele R."/>
            <person name="Stainton D."/>
            <person name="Briskie J.V."/>
            <person name="Varsani A."/>
        </authorList>
    </citation>
    <scope>NUCLEOTIDE SEQUENCE</scope>
    <source>
        <strain evidence="17">RP_259</strain>
    </source>
</reference>
<dbReference type="KEGG" id="vg:80544130"/>
<dbReference type="GO" id="GO:0019069">
    <property type="term" value="P:viral capsid assembly"/>
    <property type="evidence" value="ECO:0007669"/>
    <property type="project" value="InterPro"/>
</dbReference>
<keyword evidence="18" id="KW-1185">Reference proteome</keyword>
<organism evidence="17 18">
    <name type="scientific">robinz virus RP_259</name>
    <dbReference type="NCBI Taxonomy" id="2886397"/>
    <lineage>
        <taxon>Viruses</taxon>
        <taxon>Monodnaviria</taxon>
        <taxon>Shotokuvirae</taxon>
        <taxon>Cressdnaviricota</taxon>
        <taxon>Arfiviricetes</taxon>
        <taxon>Cirlivirales</taxon>
        <taxon>Circoviridae</taxon>
        <taxon>Cyclovirus</taxon>
        <taxon>Cyclovirus totoi</taxon>
    </lineage>
</organism>
<dbReference type="GO" id="GO:0075509">
    <property type="term" value="P:endocytosis involved in viral entry into host cell"/>
    <property type="evidence" value="ECO:0007669"/>
    <property type="project" value="UniProtKB-KW"/>
</dbReference>